<name>L0AW73_THEEQ</name>
<organism evidence="1 2">
    <name type="scientific">Theileria equi strain WA</name>
    <dbReference type="NCBI Taxonomy" id="1537102"/>
    <lineage>
        <taxon>Eukaryota</taxon>
        <taxon>Sar</taxon>
        <taxon>Alveolata</taxon>
        <taxon>Apicomplexa</taxon>
        <taxon>Aconoidasida</taxon>
        <taxon>Piroplasmida</taxon>
        <taxon>Theileriidae</taxon>
        <taxon>Theileria</taxon>
    </lineage>
</organism>
<dbReference type="OrthoDB" id="365981at2759"/>
<evidence type="ECO:0000313" key="1">
    <source>
        <dbReference type="EMBL" id="AFZ79847.1"/>
    </source>
</evidence>
<dbReference type="InterPro" id="IPR020796">
    <property type="entry name" value="ORC5"/>
</dbReference>
<dbReference type="Gene3D" id="3.40.50.300">
    <property type="entry name" value="P-loop containing nucleotide triphosphate hydrolases"/>
    <property type="match status" value="1"/>
</dbReference>
<dbReference type="Proteomes" id="UP000031512">
    <property type="component" value="Chromosome 1"/>
</dbReference>
<evidence type="ECO:0000313" key="2">
    <source>
        <dbReference type="Proteomes" id="UP000031512"/>
    </source>
</evidence>
<dbReference type="GO" id="GO:0003688">
    <property type="term" value="F:DNA replication origin binding"/>
    <property type="evidence" value="ECO:0007669"/>
    <property type="project" value="TreeGrafter"/>
</dbReference>
<dbReference type="EMBL" id="CP001669">
    <property type="protein sequence ID" value="AFZ79847.1"/>
    <property type="molecule type" value="Genomic_DNA"/>
</dbReference>
<dbReference type="PANTHER" id="PTHR12705:SF0">
    <property type="entry name" value="ORIGIN RECOGNITION COMPLEX SUBUNIT 5"/>
    <property type="match status" value="1"/>
</dbReference>
<dbReference type="GO" id="GO:0005664">
    <property type="term" value="C:nuclear origin of replication recognition complex"/>
    <property type="evidence" value="ECO:0007669"/>
    <property type="project" value="TreeGrafter"/>
</dbReference>
<dbReference type="STRING" id="1537102.L0AW73"/>
<accession>L0AW73</accession>
<dbReference type="GeneID" id="15807103"/>
<dbReference type="GO" id="GO:0006270">
    <property type="term" value="P:DNA replication initiation"/>
    <property type="evidence" value="ECO:0007669"/>
    <property type="project" value="TreeGrafter"/>
</dbReference>
<gene>
    <name evidence="1" type="ORF">BEWA_026960</name>
</gene>
<dbReference type="SUPFAM" id="SSF52540">
    <property type="entry name" value="P-loop containing nucleoside triphosphate hydrolases"/>
    <property type="match status" value="1"/>
</dbReference>
<proteinExistence type="predicted"/>
<dbReference type="VEuPathDB" id="PiroplasmaDB:BEWA_026960"/>
<protein>
    <submittedName>
        <fullName evidence="1">Uncharacterized protein</fullName>
    </submittedName>
</protein>
<dbReference type="PANTHER" id="PTHR12705">
    <property type="entry name" value="ORIGIN RECOGNITION COMPLEX SUBUNIT 5"/>
    <property type="match status" value="1"/>
</dbReference>
<dbReference type="RefSeq" id="XP_004829513.1">
    <property type="nucleotide sequence ID" value="XM_004829456.1"/>
</dbReference>
<dbReference type="KEGG" id="beq:BEWA_026960"/>
<dbReference type="InterPro" id="IPR027417">
    <property type="entry name" value="P-loop_NTPase"/>
</dbReference>
<keyword evidence="2" id="KW-1185">Reference proteome</keyword>
<sequence>MTLEYVPGEHREPLSRLSALLGDCIHPVPLLQLVGMPYSGKSTLLGSFIKEKDLPHTTLDCSVFSESKNTKSSTLVKWKWSLFVKKLLKSISQVNPEESKLCSRLRSFEITSPNDILSLLLRLTYAENEVEELKKCLVIVLDNYQELLHSEPMLLTYFLRIHERLGSPPGDSPKRLKRKVVIVLVGHYAVPQFLIGSMHIPVINVSALQKESCLEILTAKFRDKALEIAREKLERLLQEDAVDVLEIARLAWTNYVSYLVDVIYQWYRNDFNSLGFYCRFVALSSKCISRLFWPVYLDHVTEDPKRTMEVIAEEKHLASTMDIYIRRITQDYQSRFVNDLRESSMATTKRHKFHGSRLSKYIIIGAAVAAMCDYKNVKRQLKKTTRRPRAPPSAESREPWNSLRNFDTNALISFTEWVMLTNEGTKIKLDSLFYKQLFWVIQEGFIRPVSAANNFRSVAVGKSGLLWQKEQEYSTLTTHTAKQGNQYLIQMTKQNIQLSLIVCPYTQTLKRPFRHPKK</sequence>
<dbReference type="eggNOG" id="ENOG502SYEI">
    <property type="taxonomic scope" value="Eukaryota"/>
</dbReference>
<dbReference type="AlphaFoldDB" id="L0AW73"/>
<reference evidence="1 2" key="1">
    <citation type="journal article" date="2012" name="BMC Genomics">
        <title>Comparative genomic analysis and phylogenetic position of Theileria equi.</title>
        <authorList>
            <person name="Kappmeyer L.S."/>
            <person name="Thiagarajan M."/>
            <person name="Herndon D.R."/>
            <person name="Ramsay J.D."/>
            <person name="Caler E."/>
            <person name="Djikeng A."/>
            <person name="Gillespie J.J."/>
            <person name="Lau A.O."/>
            <person name="Roalson E.H."/>
            <person name="Silva J.C."/>
            <person name="Silva M.G."/>
            <person name="Suarez C.E."/>
            <person name="Ueti M.W."/>
            <person name="Nene V.M."/>
            <person name="Mealey R.H."/>
            <person name="Knowles D.P."/>
            <person name="Brayton K.A."/>
        </authorList>
    </citation>
    <scope>NUCLEOTIDE SEQUENCE [LARGE SCALE GENOMIC DNA]</scope>
    <source>
        <strain evidence="1 2">WA</strain>
    </source>
</reference>